<keyword evidence="1" id="KW-0175">Coiled coil</keyword>
<feature type="signal peptide" evidence="4">
    <location>
        <begin position="1"/>
        <end position="28"/>
    </location>
</feature>
<dbReference type="Pfam" id="PF07564">
    <property type="entry name" value="DUF1542"/>
    <property type="match status" value="1"/>
</dbReference>
<gene>
    <name evidence="6" type="ORF">G6R28_00560</name>
</gene>
<dbReference type="InterPro" id="IPR011439">
    <property type="entry name" value="DUF1542"/>
</dbReference>
<keyword evidence="3" id="KW-0472">Membrane</keyword>
<feature type="compositionally biased region" description="Basic and acidic residues" evidence="2">
    <location>
        <begin position="724"/>
        <end position="739"/>
    </location>
</feature>
<evidence type="ECO:0000256" key="2">
    <source>
        <dbReference type="SAM" id="MobiDB-lite"/>
    </source>
</evidence>
<keyword evidence="3" id="KW-1133">Transmembrane helix</keyword>
<feature type="transmembrane region" description="Helical" evidence="3">
    <location>
        <begin position="1624"/>
        <end position="1641"/>
    </location>
</feature>
<evidence type="ECO:0000313" key="7">
    <source>
        <dbReference type="Proteomes" id="UP000735205"/>
    </source>
</evidence>
<name>A0ABS5QUX1_9LACO</name>
<keyword evidence="3" id="KW-0812">Transmembrane</keyword>
<reference evidence="6 7" key="1">
    <citation type="submission" date="2020-02" db="EMBL/GenBank/DDBJ databases">
        <title>Fructobacillus sp. isolated from paper mulberry of Taiwan.</title>
        <authorList>
            <person name="Lin S.-T."/>
        </authorList>
    </citation>
    <scope>NUCLEOTIDE SEQUENCE [LARGE SCALE GENOMIC DNA]</scope>
    <source>
        <strain evidence="6 7">M1-21</strain>
    </source>
</reference>
<dbReference type="RefSeq" id="WP_213792301.1">
    <property type="nucleotide sequence ID" value="NZ_JAAMFJ010000001.1"/>
</dbReference>
<feature type="coiled-coil region" evidence="1">
    <location>
        <begin position="785"/>
        <end position="819"/>
    </location>
</feature>
<dbReference type="Proteomes" id="UP000735205">
    <property type="component" value="Unassembled WGS sequence"/>
</dbReference>
<organism evidence="6 7">
    <name type="scientific">Fructobacillus papyrifericola</name>
    <dbReference type="NCBI Taxonomy" id="2713172"/>
    <lineage>
        <taxon>Bacteria</taxon>
        <taxon>Bacillati</taxon>
        <taxon>Bacillota</taxon>
        <taxon>Bacilli</taxon>
        <taxon>Lactobacillales</taxon>
        <taxon>Lactobacillaceae</taxon>
        <taxon>Fructobacillus</taxon>
    </lineage>
</organism>
<feature type="domain" description="DUF1542" evidence="5">
    <location>
        <begin position="1516"/>
        <end position="1572"/>
    </location>
</feature>
<feature type="chain" id="PRO_5046032312" evidence="4">
    <location>
        <begin position="29"/>
        <end position="1647"/>
    </location>
</feature>
<keyword evidence="4" id="KW-0732">Signal</keyword>
<feature type="compositionally biased region" description="Polar residues" evidence="2">
    <location>
        <begin position="190"/>
        <end position="210"/>
    </location>
</feature>
<feature type="region of interest" description="Disordered" evidence="2">
    <location>
        <begin position="724"/>
        <end position="744"/>
    </location>
</feature>
<feature type="coiled-coil region" evidence="1">
    <location>
        <begin position="1236"/>
        <end position="1274"/>
    </location>
</feature>
<accession>A0ABS5QUX1</accession>
<keyword evidence="7" id="KW-1185">Reference proteome</keyword>
<feature type="region of interest" description="Disordered" evidence="2">
    <location>
        <begin position="673"/>
        <end position="699"/>
    </location>
</feature>
<evidence type="ECO:0000259" key="5">
    <source>
        <dbReference type="Pfam" id="PF07564"/>
    </source>
</evidence>
<feature type="region of interest" description="Disordered" evidence="2">
    <location>
        <begin position="190"/>
        <end position="217"/>
    </location>
</feature>
<comment type="caution">
    <text evidence="6">The sequence shown here is derived from an EMBL/GenBank/DDBJ whole genome shotgun (WGS) entry which is preliminary data.</text>
</comment>
<sequence length="1647" mass="177506">MISRPFTKKQLAKQTLLALAILSGTTFLNTTPTMPLVGEGMTVSADEAASLTTNTTTHDYTKDAQSTIDNATGNHDEYASVQDVTFIDSKGNPDPEAAVAGKWVNLKTVTGVAKDGNQSIDYKVNNVFVRKDKATNSLIAAYVGGKTQITITPRGSNNSVWVEIGKRSQDDGMKGTFRIIQKYYTGDKSATSDTTKTVTENGNTYSQTSVKGGKSKDTPLSFTLPDAFTTTDDTLRVAYTSNKSDGASGNDVAYPTPKIQMRNQSDLTTELAAALKSGDQSKQAKAEATKKLEQYRIDLKSDVDKDNTLDSQTKETKKKDIDTIIDQAEKDIAEKDNAQDVDDIVARAVANAQDAHKNPTMADRIKAAEAAISLADQQMRSSINDNKDLSQSEKDALLAQVTADTQKLTKAVESANNQSQTDEKGAVDSLNNTLNGLLKDSTGTMPAYQDVKITAAESFDQRKGEAATTAKNQYDAATEAINANTTLTAAEKKERIAQLNKDYQSNLDAISKATMASDFDAAATTFSNAITADTKGADQSLDDQKNALIQKIESSNDIQAKLDQIKGDPTLDEKEKQTQTDALNTSKAKLEEHIRNAQDAQAAIDATTDETTKALLLEIDQAHQANAAVADQIQQAQAAIQAKAQSQKDVIDQLTNLTSDEKTEAKKQIQDKADAAKSALNGSKDKDDLGNLQKQNDPTADIQQIVKDNQDKPSVEERAKQAAEELKQKSTSAKDDLDQKAQAAKDAIDLNGDLTDGQKQAQKDAIDRATSAATEALTNGSVKNADEVEQIKKATEDDLAKMNDQKKAARQNAAKIAQAKIDEINQNKGLTSKDKQILIDKVTNDFNNVANAIDSSEKTSAIPDVSTDSDFAKSVQTDGYNDPEALQKAQDGVKSAIQTKYDDAQKALDAKKADMSTDAFNQAQETLNQNKAADLNQAAKAEDIDTVTAANSNADAHVSDAQKELAKWLSLVDKKTAEKAAVSEKAKEDRDAIDKMDDLSENQREKMKAAITAAEESINGRIDAVTSVDNLSSATNQQELTDQFNDAKQQEEVLKLSNKKKAANSLIDTKVNEANEAIDALANLSDDEKAAKKPAVKDASDKARQAIAAAKNSDDFDTVNKQLTVDADLKEATDAATKQDVENAAKKSLDEAKKATTAVLKKAAADAKAKIDATATLAKDDDGNSEPAMVTEADQQKKAIDDGLKQALAQVDAAADATALSGVQAGFDTTTPMTAVSTKLEQLKQLDDEKKAAKSAVEDKIKEAQKQLDSMSGLDEASKKVLEGKIQADAKKAFEGIEDKVAGLKQLVNNGAQATDLSDIVKHTNFDQDIKEAEEKVKAFAKAITDSKSAIDERIKVEKAKIDGMYHLTESEKEVAKKKLDEQSTVAKAAVDEGQTADQVYANVKASNFTVNVDQAMADLTGHMTLDEQKNAAKNAIDAQANQTKDAIDGRVDLSIDEKLKAKQAIDDAANQAKKQLDSINNADELNQSVAPVNFKEETDRLNQDLAHHDTLSEQKAAAKQAIDDKVLAMKTKIAMMTNLTDEQKAAAIAEIESAAAFAKNKIDAEVNADAVLADVKDLTFDHSSQTVIQRLVQIVPVVEQMVEKNELPTHVQPETGRRMGNNHWTMTLLCMLSVVSLGYFRTKKNV</sequence>
<feature type="coiled-coil region" evidence="1">
    <location>
        <begin position="580"/>
        <end position="639"/>
    </location>
</feature>
<evidence type="ECO:0000256" key="1">
    <source>
        <dbReference type="SAM" id="Coils"/>
    </source>
</evidence>
<evidence type="ECO:0000256" key="3">
    <source>
        <dbReference type="SAM" id="Phobius"/>
    </source>
</evidence>
<evidence type="ECO:0000313" key="6">
    <source>
        <dbReference type="EMBL" id="MBS9335727.1"/>
    </source>
</evidence>
<proteinExistence type="predicted"/>
<dbReference type="EMBL" id="JAAMFJ010000001">
    <property type="protein sequence ID" value="MBS9335727.1"/>
    <property type="molecule type" value="Genomic_DNA"/>
</dbReference>
<evidence type="ECO:0000256" key="4">
    <source>
        <dbReference type="SAM" id="SignalP"/>
    </source>
</evidence>
<protein>
    <submittedName>
        <fullName evidence="6">DUF1542 domain-containing protein</fullName>
    </submittedName>
</protein>